<accession>A0A9N9XDW1</accession>
<reference evidence="1" key="1">
    <citation type="submission" date="2022-01" db="EMBL/GenBank/DDBJ databases">
        <authorList>
            <person name="King R."/>
        </authorList>
    </citation>
    <scope>NUCLEOTIDE SEQUENCE</scope>
</reference>
<name>A0A9N9XDW1_DIABA</name>
<dbReference type="PANTHER" id="PTHR37558">
    <property type="entry name" value="HTH CENPB-TYPE DOMAIN-CONTAINING PROTEIN"/>
    <property type="match status" value="1"/>
</dbReference>
<protein>
    <submittedName>
        <fullName evidence="1">Uncharacterized protein</fullName>
    </submittedName>
</protein>
<gene>
    <name evidence="1" type="ORF">DIABBA_LOCUS10672</name>
</gene>
<evidence type="ECO:0000313" key="1">
    <source>
        <dbReference type="EMBL" id="CAG9837712.1"/>
    </source>
</evidence>
<proteinExistence type="predicted"/>
<dbReference type="PANTHER" id="PTHR37558:SF1">
    <property type="entry name" value="HTH CENPB-TYPE DOMAIN-CONTAINING PROTEIN"/>
    <property type="match status" value="1"/>
</dbReference>
<evidence type="ECO:0000313" key="2">
    <source>
        <dbReference type="Proteomes" id="UP001153709"/>
    </source>
</evidence>
<dbReference type="AlphaFoldDB" id="A0A9N9XDW1"/>
<dbReference type="OrthoDB" id="6508955at2759"/>
<dbReference type="Proteomes" id="UP001153709">
    <property type="component" value="Chromosome 7"/>
</dbReference>
<sequence>MEEITKTRFRFTDEFDLHLAREIFGQNPYEDQRRWCLIQVNMLQITGKSISVRTLKDRIQNLIKKHVSKTKLTEGQSGIEESVTELDDLIQQIIELIKEFKNQKKPNETVHDGSKVTEAVKSSFQLGFEAREISVSHMQKGNTDTSIEDVGENIEIDSASVADDVEYQPQLNSTADVGNDAKKGKLPRKRSLAQANILSPSVRKRTSTNIRESTVQYLSKKNDRQVELRSRELALAERRQTLEERKFQLETEERRKKMELEERRLVIDEKRLNVQLEVFKNQQELMKIILDRFS</sequence>
<dbReference type="EMBL" id="OU898282">
    <property type="protein sequence ID" value="CAG9837712.1"/>
    <property type="molecule type" value="Genomic_DNA"/>
</dbReference>
<keyword evidence="2" id="KW-1185">Reference proteome</keyword>
<organism evidence="1 2">
    <name type="scientific">Diabrotica balteata</name>
    <name type="common">Banded cucumber beetle</name>
    <dbReference type="NCBI Taxonomy" id="107213"/>
    <lineage>
        <taxon>Eukaryota</taxon>
        <taxon>Metazoa</taxon>
        <taxon>Ecdysozoa</taxon>
        <taxon>Arthropoda</taxon>
        <taxon>Hexapoda</taxon>
        <taxon>Insecta</taxon>
        <taxon>Pterygota</taxon>
        <taxon>Neoptera</taxon>
        <taxon>Endopterygota</taxon>
        <taxon>Coleoptera</taxon>
        <taxon>Polyphaga</taxon>
        <taxon>Cucujiformia</taxon>
        <taxon>Chrysomeloidea</taxon>
        <taxon>Chrysomelidae</taxon>
        <taxon>Galerucinae</taxon>
        <taxon>Diabroticina</taxon>
        <taxon>Diabroticites</taxon>
        <taxon>Diabrotica</taxon>
    </lineage>
</organism>